<evidence type="ECO:0000256" key="1">
    <source>
        <dbReference type="SAM" id="MobiDB-lite"/>
    </source>
</evidence>
<sequence>MTVALKEENTAPAPSHKSSQTDNVEINTEINIQAIIPDYSSGEDEEAIKPSSSTPIPKPNCQNLRKRLRSSASVVTA</sequence>
<evidence type="ECO:0000313" key="2">
    <source>
        <dbReference type="EMBL" id="TGO82915.1"/>
    </source>
</evidence>
<protein>
    <submittedName>
        <fullName evidence="2">Uncharacterized protein</fullName>
    </submittedName>
</protein>
<gene>
    <name evidence="2" type="ORF">BPOR_0733g00010</name>
</gene>
<dbReference type="EMBL" id="PQXO01000732">
    <property type="protein sequence ID" value="TGO82915.1"/>
    <property type="molecule type" value="Genomic_DNA"/>
</dbReference>
<accession>A0A4Z1KNZ0</accession>
<name>A0A4Z1KNZ0_9HELO</name>
<dbReference type="AlphaFoldDB" id="A0A4Z1KNZ0"/>
<comment type="caution">
    <text evidence="2">The sequence shown here is derived from an EMBL/GenBank/DDBJ whole genome shotgun (WGS) entry which is preliminary data.</text>
</comment>
<organism evidence="2 3">
    <name type="scientific">Botrytis porri</name>
    <dbReference type="NCBI Taxonomy" id="87229"/>
    <lineage>
        <taxon>Eukaryota</taxon>
        <taxon>Fungi</taxon>
        <taxon>Dikarya</taxon>
        <taxon>Ascomycota</taxon>
        <taxon>Pezizomycotina</taxon>
        <taxon>Leotiomycetes</taxon>
        <taxon>Helotiales</taxon>
        <taxon>Sclerotiniaceae</taxon>
        <taxon>Botrytis</taxon>
    </lineage>
</organism>
<evidence type="ECO:0000313" key="3">
    <source>
        <dbReference type="Proteomes" id="UP000297280"/>
    </source>
</evidence>
<proteinExistence type="predicted"/>
<feature type="region of interest" description="Disordered" evidence="1">
    <location>
        <begin position="1"/>
        <end position="25"/>
    </location>
</feature>
<feature type="compositionally biased region" description="Polar residues" evidence="1">
    <location>
        <begin position="16"/>
        <end position="25"/>
    </location>
</feature>
<feature type="region of interest" description="Disordered" evidence="1">
    <location>
        <begin position="39"/>
        <end position="77"/>
    </location>
</feature>
<keyword evidence="3" id="KW-1185">Reference proteome</keyword>
<reference evidence="2 3" key="1">
    <citation type="submission" date="2017-12" db="EMBL/GenBank/DDBJ databases">
        <title>Comparative genomics of Botrytis spp.</title>
        <authorList>
            <person name="Valero-Jimenez C.A."/>
            <person name="Tapia P."/>
            <person name="Veloso J."/>
            <person name="Silva-Moreno E."/>
            <person name="Staats M."/>
            <person name="Valdes J.H."/>
            <person name="Van Kan J.A.L."/>
        </authorList>
    </citation>
    <scope>NUCLEOTIDE SEQUENCE [LARGE SCALE GENOMIC DNA]</scope>
    <source>
        <strain evidence="2 3">MUCL3349</strain>
    </source>
</reference>
<dbReference type="Proteomes" id="UP000297280">
    <property type="component" value="Unassembled WGS sequence"/>
</dbReference>